<dbReference type="AlphaFoldDB" id="A0AAW4IQF4"/>
<keyword evidence="9" id="KW-1185">Reference proteome</keyword>
<keyword evidence="6 8" id="KW-0449">Lipoprotein</keyword>
<sequence length="78" mass="8396">MKPVFIVSAVSLLALSGCGQKGGLYLVDDSHQTVQQSTETLGSTSHPQDAAFAGIDDDKYQPRDDWQLPAPSTDPNDY</sequence>
<comment type="subcellular location">
    <subcellularLocation>
        <location evidence="1">Cell outer membrane</location>
        <topology evidence="1">Lipid-anchor</topology>
    </subcellularLocation>
</comment>
<evidence type="ECO:0000256" key="6">
    <source>
        <dbReference type="ARBA" id="ARBA00023288"/>
    </source>
</evidence>
<comment type="caution">
    <text evidence="8">The sequence shown here is derived from an EMBL/GenBank/DDBJ whole genome shotgun (WGS) entry which is preliminary data.</text>
</comment>
<evidence type="ECO:0000256" key="7">
    <source>
        <dbReference type="SAM" id="MobiDB-lite"/>
    </source>
</evidence>
<feature type="compositionally biased region" description="Basic and acidic residues" evidence="7">
    <location>
        <begin position="56"/>
        <end position="66"/>
    </location>
</feature>
<dbReference type="Pfam" id="PF13627">
    <property type="entry name" value="LptM_cons"/>
    <property type="match status" value="1"/>
</dbReference>
<evidence type="ECO:0000256" key="2">
    <source>
        <dbReference type="ARBA" id="ARBA00022729"/>
    </source>
</evidence>
<evidence type="ECO:0000313" key="9">
    <source>
        <dbReference type="Proteomes" id="UP000664161"/>
    </source>
</evidence>
<dbReference type="InterPro" id="IPR032831">
    <property type="entry name" value="LptM_cons"/>
</dbReference>
<keyword evidence="4" id="KW-0564">Palmitate</keyword>
<accession>A0AAW4IQF4</accession>
<keyword evidence="2" id="KW-0732">Signal</keyword>
<dbReference type="NCBIfam" id="NF047847">
    <property type="entry name" value="SS_mature_LptM"/>
    <property type="match status" value="1"/>
</dbReference>
<organism evidence="8 9">
    <name type="scientific">Psychrobacter halodurans</name>
    <dbReference type="NCBI Taxonomy" id="2818439"/>
    <lineage>
        <taxon>Bacteria</taxon>
        <taxon>Pseudomonadati</taxon>
        <taxon>Pseudomonadota</taxon>
        <taxon>Gammaproteobacteria</taxon>
        <taxon>Moraxellales</taxon>
        <taxon>Moraxellaceae</taxon>
        <taxon>Psychrobacter</taxon>
    </lineage>
</organism>
<feature type="region of interest" description="Disordered" evidence="7">
    <location>
        <begin position="36"/>
        <end position="78"/>
    </location>
</feature>
<dbReference type="GO" id="GO:0009279">
    <property type="term" value="C:cell outer membrane"/>
    <property type="evidence" value="ECO:0007669"/>
    <property type="project" value="UniProtKB-SubCell"/>
</dbReference>
<dbReference type="EMBL" id="JAGBKN010000013">
    <property type="protein sequence ID" value="MBO1517160.1"/>
    <property type="molecule type" value="Genomic_DNA"/>
</dbReference>
<evidence type="ECO:0000256" key="5">
    <source>
        <dbReference type="ARBA" id="ARBA00023237"/>
    </source>
</evidence>
<evidence type="ECO:0000256" key="1">
    <source>
        <dbReference type="ARBA" id="ARBA00004459"/>
    </source>
</evidence>
<dbReference type="PROSITE" id="PS51257">
    <property type="entry name" value="PROKAR_LIPOPROTEIN"/>
    <property type="match status" value="1"/>
</dbReference>
<proteinExistence type="predicted"/>
<keyword evidence="5" id="KW-0998">Cell outer membrane</keyword>
<reference evidence="8 9" key="1">
    <citation type="submission" date="2021-03" db="EMBL/GenBank/DDBJ databases">
        <authorList>
            <person name="Shang D.-D."/>
            <person name="Du Z.-J."/>
            <person name="Chen G.-J."/>
        </authorList>
    </citation>
    <scope>NUCLEOTIDE SEQUENCE [LARGE SCALE GENOMIC DNA]</scope>
    <source>
        <strain evidence="8 9">F2608</strain>
    </source>
</reference>
<evidence type="ECO:0000256" key="3">
    <source>
        <dbReference type="ARBA" id="ARBA00023136"/>
    </source>
</evidence>
<protein>
    <submittedName>
        <fullName evidence="8">Lipoprotein</fullName>
    </submittedName>
</protein>
<keyword evidence="3" id="KW-0472">Membrane</keyword>
<feature type="compositionally biased region" description="Polar residues" evidence="7">
    <location>
        <begin position="36"/>
        <end position="47"/>
    </location>
</feature>
<gene>
    <name evidence="8" type="ORF">J3491_07405</name>
</gene>
<evidence type="ECO:0000313" key="8">
    <source>
        <dbReference type="EMBL" id="MBO1517160.1"/>
    </source>
</evidence>
<name>A0AAW4IQF4_9GAMM</name>
<evidence type="ECO:0000256" key="4">
    <source>
        <dbReference type="ARBA" id="ARBA00023139"/>
    </source>
</evidence>
<dbReference type="Proteomes" id="UP000664161">
    <property type="component" value="Unassembled WGS sequence"/>
</dbReference>